<evidence type="ECO:0000256" key="5">
    <source>
        <dbReference type="ARBA" id="ARBA00023136"/>
    </source>
</evidence>
<keyword evidence="5 6" id="KW-0472">Membrane</keyword>
<evidence type="ECO:0000259" key="7">
    <source>
        <dbReference type="SMART" id="SM00849"/>
    </source>
</evidence>
<dbReference type="EMBL" id="CP098736">
    <property type="protein sequence ID" value="USE79113.1"/>
    <property type="molecule type" value="Genomic_DNA"/>
</dbReference>
<dbReference type="InterPro" id="IPR025405">
    <property type="entry name" value="DUF4131"/>
</dbReference>
<feature type="transmembrane region" description="Helical" evidence="6">
    <location>
        <begin position="474"/>
        <end position="498"/>
    </location>
</feature>
<keyword evidence="2" id="KW-1003">Cell membrane</keyword>
<evidence type="ECO:0000256" key="1">
    <source>
        <dbReference type="ARBA" id="ARBA00004651"/>
    </source>
</evidence>
<dbReference type="NCBIfam" id="TIGR00361">
    <property type="entry name" value="ComEC_Rec2"/>
    <property type="match status" value="1"/>
</dbReference>
<feature type="transmembrane region" description="Helical" evidence="6">
    <location>
        <begin position="250"/>
        <end position="274"/>
    </location>
</feature>
<dbReference type="SMART" id="SM00849">
    <property type="entry name" value="Lactamase_B"/>
    <property type="match status" value="1"/>
</dbReference>
<evidence type="ECO:0000313" key="9">
    <source>
        <dbReference type="Proteomes" id="UP001056648"/>
    </source>
</evidence>
<reference evidence="8" key="1">
    <citation type="submission" date="2022-06" db="EMBL/GenBank/DDBJ databases">
        <title>Complete genome sequence and characterization of Cupriavidus gilardii QJ1 isolated from contaminating cells.</title>
        <authorList>
            <person name="Qi J."/>
        </authorList>
    </citation>
    <scope>NUCLEOTIDE SEQUENCE</scope>
    <source>
        <strain evidence="8">QJ1</strain>
    </source>
</reference>
<feature type="transmembrane region" description="Helical" evidence="6">
    <location>
        <begin position="365"/>
        <end position="385"/>
    </location>
</feature>
<dbReference type="Pfam" id="PF13567">
    <property type="entry name" value="DUF4131"/>
    <property type="match status" value="1"/>
</dbReference>
<protein>
    <submittedName>
        <fullName evidence="8">DNA internalization-related competence protein ComEC/Rec2</fullName>
    </submittedName>
</protein>
<evidence type="ECO:0000256" key="6">
    <source>
        <dbReference type="SAM" id="Phobius"/>
    </source>
</evidence>
<dbReference type="InterPro" id="IPR004797">
    <property type="entry name" value="Competence_ComEC/Rec2"/>
</dbReference>
<feature type="transmembrane region" description="Helical" evidence="6">
    <location>
        <begin position="211"/>
        <end position="230"/>
    </location>
</feature>
<evidence type="ECO:0000256" key="4">
    <source>
        <dbReference type="ARBA" id="ARBA00022989"/>
    </source>
</evidence>
<comment type="subcellular location">
    <subcellularLocation>
        <location evidence="1">Cell membrane</location>
        <topology evidence="1">Multi-pass membrane protein</topology>
    </subcellularLocation>
</comment>
<name>A0ABY4VQ24_9BURK</name>
<feature type="transmembrane region" description="Helical" evidence="6">
    <location>
        <begin position="294"/>
        <end position="312"/>
    </location>
</feature>
<dbReference type="NCBIfam" id="TIGR00360">
    <property type="entry name" value="ComEC_N-term"/>
    <property type="match status" value="1"/>
</dbReference>
<keyword evidence="4 6" id="KW-1133">Transmembrane helix</keyword>
<dbReference type="InterPro" id="IPR004477">
    <property type="entry name" value="ComEC_N"/>
</dbReference>
<dbReference type="Proteomes" id="UP001056648">
    <property type="component" value="Chromosome 2"/>
</dbReference>
<proteinExistence type="predicted"/>
<dbReference type="CDD" id="cd07731">
    <property type="entry name" value="ComA-like_MBL-fold"/>
    <property type="match status" value="1"/>
</dbReference>
<accession>A0ABY4VQ24</accession>
<feature type="transmembrane region" description="Helical" evidence="6">
    <location>
        <begin position="57"/>
        <end position="76"/>
    </location>
</feature>
<organism evidence="8 9">
    <name type="scientific">Cupriavidus gilardii</name>
    <dbReference type="NCBI Taxonomy" id="82541"/>
    <lineage>
        <taxon>Bacteria</taxon>
        <taxon>Pseudomonadati</taxon>
        <taxon>Pseudomonadota</taxon>
        <taxon>Betaproteobacteria</taxon>
        <taxon>Burkholderiales</taxon>
        <taxon>Burkholderiaceae</taxon>
        <taxon>Cupriavidus</taxon>
    </lineage>
</organism>
<gene>
    <name evidence="8" type="ORF">NDR89_21025</name>
</gene>
<evidence type="ECO:0000256" key="3">
    <source>
        <dbReference type="ARBA" id="ARBA00022692"/>
    </source>
</evidence>
<sequence>MRLTLCAFVAGCWLVQQLPALPPASIGVTAGLAALVVVIALSPLAGRPGPSSIGLHVRLLATVLAALIVGAAWSVWRAERRLAERLAAQFEGVTLSLTGVVSGLPTGNGEGLRFAFTVDGDRPAGLPPLLSLGWQQAPPDLLPGTRLAVTARLKRPHGLANPHGFDYEYWLLQRGIGATGYVLAARPAAPVALRPAWRIARWRAQIRSRMLAAMPAEAPLAGVLVALAIGDQSGIAAEQWRWFTRTGIGHLVSISGLHITMISGLAGALARALWRRSFGVGRWLRRPLPLRCPAQRAAALVAVAMALGYGLLSGMEVPAQRTVAMVSVAALALWWQRRPPASLVLAWAAAVALALDPWAVRAAGFWLSFGAVAAIFVAASQRTVAVTGGEPSQRSVWQARWQGVRRHLAESVRTQWAVTIGLLPPTLLLFQQVSVVSPLANALAIPLVSLLVTPLALCAALLAAWPVDWPAGGAIAMAAASLLALAHQAMAWLAAALVRLAAPDWAVWQAARPDTVELAFALLGTAVLLAPRAFGWGWRVHGLVLLIPMLSSGRAPLPAAAFRATALDVGQGAAVLIETRGHRLLYDAGPAYGPADAPRPSAGERVVVPFLRAVGIHSLDALVISHEDADHAGGARDVMAALPVRRLWGSLPRGHPLWRWPPGGGPDVGQVCAAGIAWQWDGVRFELLHPLPGQGDDAAIGSNARSCVLRVSSPYAAMLLTGDIDRAAELAMVARLPPDALRADLLLVPHHGSRTSSSDEWLDAVRPAAAVFQLGYRNRYRHPHAQVWARYGRRGIARYRSDRTGAVEVVADRDGIAIASFRQQARRYWRPAPDAPE</sequence>
<dbReference type="Gene3D" id="3.60.15.10">
    <property type="entry name" value="Ribonuclease Z/Hydroxyacylglutathione hydrolase-like"/>
    <property type="match status" value="1"/>
</dbReference>
<keyword evidence="3 6" id="KW-0812">Transmembrane</keyword>
<dbReference type="RefSeq" id="WP_252252802.1">
    <property type="nucleotide sequence ID" value="NZ_CP083438.1"/>
</dbReference>
<dbReference type="Pfam" id="PF00753">
    <property type="entry name" value="Lactamase_B"/>
    <property type="match status" value="1"/>
</dbReference>
<keyword evidence="9" id="KW-1185">Reference proteome</keyword>
<dbReference type="PANTHER" id="PTHR30619:SF1">
    <property type="entry name" value="RECOMBINATION PROTEIN 2"/>
    <property type="match status" value="1"/>
</dbReference>
<evidence type="ECO:0000256" key="2">
    <source>
        <dbReference type="ARBA" id="ARBA00022475"/>
    </source>
</evidence>
<dbReference type="SUPFAM" id="SSF56281">
    <property type="entry name" value="Metallo-hydrolase/oxidoreductase"/>
    <property type="match status" value="1"/>
</dbReference>
<dbReference type="InterPro" id="IPR036866">
    <property type="entry name" value="RibonucZ/Hydroxyglut_hydro"/>
</dbReference>
<feature type="transmembrane region" description="Helical" evidence="6">
    <location>
        <begin position="439"/>
        <end position="462"/>
    </location>
</feature>
<dbReference type="Pfam" id="PF03772">
    <property type="entry name" value="Competence"/>
    <property type="match status" value="1"/>
</dbReference>
<dbReference type="PANTHER" id="PTHR30619">
    <property type="entry name" value="DNA INTERNALIZATION/COMPETENCE PROTEIN COMEC/REC2"/>
    <property type="match status" value="1"/>
</dbReference>
<feature type="transmembrane region" description="Helical" evidence="6">
    <location>
        <begin position="518"/>
        <end position="538"/>
    </location>
</feature>
<dbReference type="InterPro" id="IPR052159">
    <property type="entry name" value="Competence_DNA_uptake"/>
</dbReference>
<dbReference type="InterPro" id="IPR035681">
    <property type="entry name" value="ComA-like_MBL"/>
</dbReference>
<evidence type="ECO:0000313" key="8">
    <source>
        <dbReference type="EMBL" id="USE79113.1"/>
    </source>
</evidence>
<dbReference type="InterPro" id="IPR001279">
    <property type="entry name" value="Metallo-B-lactamas"/>
</dbReference>
<feature type="domain" description="Metallo-beta-lactamase" evidence="7">
    <location>
        <begin position="571"/>
        <end position="776"/>
    </location>
</feature>